<dbReference type="SMART" id="SM01027">
    <property type="entry name" value="Beta-Casp"/>
    <property type="match status" value="1"/>
</dbReference>
<name>A0A2D0N043_FLAN2</name>
<sequence>MMNEYLQISFLGAAGTVTGSKYLIEALGKKIMVDCGLFQGLKKLRQLNWEYLPVKAATIDAVLLTHAHLDHTGYLPRLVKNGFRGKIYGTGPTLDVAEIILRDSAKIQEEEATRANEKAYSRHHPAQPLYDLKDVDRTLVRFEEIQSDQWITLDPQIKVRFQYVGHILGATFIELDLAGKRLVFSGDVGRQQDALLFKPKQPENADILFLESTYGNRLHPTEDPQQFLLETIEQTFREGGTLIIPSFAVERTQTLMYLLWQLRKKGQMPDMPVFMDSPMGANVLEVFHRSRSWHKLSEEECDEMCKYIHTVKEFRETWEVIDRKGPKIIIAGSGMVSGGRVLTYLTQYVDKPETCILLVGYQAEGTRGRQLLEGTHELKIYGKYYPVKARIKSLHGLSGHADQRELINWLSNIRDRPEKVFLVHGEPQAADALRVKLKDELGWECEIPELHVIRIYGLPHTVSKEDS</sequence>
<dbReference type="InterPro" id="IPR036866">
    <property type="entry name" value="RibonucZ/Hydroxyglut_hydro"/>
</dbReference>
<evidence type="ECO:0000259" key="2">
    <source>
        <dbReference type="SMART" id="SM00849"/>
    </source>
</evidence>
<dbReference type="InterPro" id="IPR011108">
    <property type="entry name" value="RMMBL"/>
</dbReference>
<dbReference type="OrthoDB" id="9803916at2"/>
<dbReference type="Gene3D" id="3.40.50.10890">
    <property type="match status" value="1"/>
</dbReference>
<dbReference type="InterPro" id="IPR022712">
    <property type="entry name" value="Beta_Casp"/>
</dbReference>
<dbReference type="GO" id="GO:0016787">
    <property type="term" value="F:hydrolase activity"/>
    <property type="evidence" value="ECO:0007669"/>
    <property type="project" value="UniProtKB-KW"/>
</dbReference>
<dbReference type="Gene3D" id="3.60.15.10">
    <property type="entry name" value="Ribonuclease Z/Hydroxyacylglutathione hydrolase-like"/>
    <property type="match status" value="1"/>
</dbReference>
<dbReference type="InterPro" id="IPR050698">
    <property type="entry name" value="MBL"/>
</dbReference>
<dbReference type="EMBL" id="PDUD01000048">
    <property type="protein sequence ID" value="PHN01855.1"/>
    <property type="molecule type" value="Genomic_DNA"/>
</dbReference>
<keyword evidence="5" id="KW-1185">Reference proteome</keyword>
<dbReference type="PANTHER" id="PTHR11203">
    <property type="entry name" value="CLEAVAGE AND POLYADENYLATION SPECIFICITY FACTOR FAMILY MEMBER"/>
    <property type="match status" value="1"/>
</dbReference>
<organism evidence="4 5">
    <name type="scientific">Flavilitoribacter nigricans (strain ATCC 23147 / DSM 23189 / NBRC 102662 / NCIMB 1420 / SS-2)</name>
    <name type="common">Lewinella nigricans</name>
    <dbReference type="NCBI Taxonomy" id="1122177"/>
    <lineage>
        <taxon>Bacteria</taxon>
        <taxon>Pseudomonadati</taxon>
        <taxon>Bacteroidota</taxon>
        <taxon>Saprospiria</taxon>
        <taxon>Saprospirales</taxon>
        <taxon>Lewinellaceae</taxon>
        <taxon>Flavilitoribacter</taxon>
    </lineage>
</organism>
<dbReference type="InterPro" id="IPR001279">
    <property type="entry name" value="Metallo-B-lactamas"/>
</dbReference>
<reference evidence="4 5" key="1">
    <citation type="submission" date="2017-10" db="EMBL/GenBank/DDBJ databases">
        <title>The draft genome sequence of Lewinella nigricans NBRC 102662.</title>
        <authorList>
            <person name="Wang K."/>
        </authorList>
    </citation>
    <scope>NUCLEOTIDE SEQUENCE [LARGE SCALE GENOMIC DNA]</scope>
    <source>
        <strain evidence="4 5">NBRC 102662</strain>
    </source>
</reference>
<feature type="domain" description="Beta-Casp" evidence="3">
    <location>
        <begin position="252"/>
        <end position="371"/>
    </location>
</feature>
<dbReference type="Pfam" id="PF10996">
    <property type="entry name" value="Beta-Casp"/>
    <property type="match status" value="1"/>
</dbReference>
<evidence type="ECO:0000256" key="1">
    <source>
        <dbReference type="ARBA" id="ARBA00022801"/>
    </source>
</evidence>
<accession>A0A2D0N043</accession>
<protein>
    <submittedName>
        <fullName evidence="4">MBL fold metallo-hydrolase</fullName>
    </submittedName>
</protein>
<feature type="domain" description="Metallo-beta-lactamase" evidence="2">
    <location>
        <begin position="18"/>
        <end position="247"/>
    </location>
</feature>
<dbReference type="SMART" id="SM00849">
    <property type="entry name" value="Lactamase_B"/>
    <property type="match status" value="1"/>
</dbReference>
<evidence type="ECO:0000259" key="3">
    <source>
        <dbReference type="SMART" id="SM01027"/>
    </source>
</evidence>
<dbReference type="Pfam" id="PF00753">
    <property type="entry name" value="Lactamase_B"/>
    <property type="match status" value="1"/>
</dbReference>
<proteinExistence type="predicted"/>
<gene>
    <name evidence="4" type="ORF">CRP01_35045</name>
</gene>
<dbReference type="Proteomes" id="UP000223913">
    <property type="component" value="Unassembled WGS sequence"/>
</dbReference>
<evidence type="ECO:0000313" key="4">
    <source>
        <dbReference type="EMBL" id="PHN01855.1"/>
    </source>
</evidence>
<keyword evidence="1 4" id="KW-0378">Hydrolase</keyword>
<dbReference type="Pfam" id="PF07521">
    <property type="entry name" value="RMMBL"/>
    <property type="match status" value="1"/>
</dbReference>
<dbReference type="PANTHER" id="PTHR11203:SF37">
    <property type="entry name" value="INTEGRATOR COMPLEX SUBUNIT 11"/>
    <property type="match status" value="1"/>
</dbReference>
<comment type="caution">
    <text evidence="4">The sequence shown here is derived from an EMBL/GenBank/DDBJ whole genome shotgun (WGS) entry which is preliminary data.</text>
</comment>
<dbReference type="GO" id="GO:0004521">
    <property type="term" value="F:RNA endonuclease activity"/>
    <property type="evidence" value="ECO:0007669"/>
    <property type="project" value="TreeGrafter"/>
</dbReference>
<dbReference type="SUPFAM" id="SSF56281">
    <property type="entry name" value="Metallo-hydrolase/oxidoreductase"/>
    <property type="match status" value="1"/>
</dbReference>
<dbReference type="CDD" id="cd16295">
    <property type="entry name" value="TTHA0252-CPSF-like_MBL-fold"/>
    <property type="match status" value="1"/>
</dbReference>
<evidence type="ECO:0000313" key="5">
    <source>
        <dbReference type="Proteomes" id="UP000223913"/>
    </source>
</evidence>
<dbReference type="AlphaFoldDB" id="A0A2D0N043"/>